<feature type="compositionally biased region" description="Acidic residues" evidence="1">
    <location>
        <begin position="457"/>
        <end position="482"/>
    </location>
</feature>
<organism evidence="3 4">
    <name type="scientific">Ornithinimicrobium ciconiae</name>
    <dbReference type="NCBI Taxonomy" id="2594265"/>
    <lineage>
        <taxon>Bacteria</taxon>
        <taxon>Bacillati</taxon>
        <taxon>Actinomycetota</taxon>
        <taxon>Actinomycetes</taxon>
        <taxon>Micrococcales</taxon>
        <taxon>Ornithinimicrobiaceae</taxon>
        <taxon>Ornithinimicrobium</taxon>
    </lineage>
</organism>
<dbReference type="Proteomes" id="UP000315395">
    <property type="component" value="Chromosome"/>
</dbReference>
<protein>
    <submittedName>
        <fullName evidence="3">DUF3071 domain-containing protein</fullName>
    </submittedName>
</protein>
<dbReference type="OrthoDB" id="5180791at2"/>
<gene>
    <name evidence="3" type="ORF">FNH13_09025</name>
</gene>
<reference evidence="3 4" key="1">
    <citation type="submission" date="2019-07" db="EMBL/GenBank/DDBJ databases">
        <title>complete genome sequencing of Ornithinimicrobium sp. H23M54.</title>
        <authorList>
            <person name="Bae J.-W."/>
            <person name="Lee S.-Y."/>
        </authorList>
    </citation>
    <scope>NUCLEOTIDE SEQUENCE [LARGE SCALE GENOMIC DNA]</scope>
    <source>
        <strain evidence="3 4">H23M54</strain>
    </source>
</reference>
<feature type="compositionally biased region" description="Low complexity" evidence="1">
    <location>
        <begin position="348"/>
        <end position="362"/>
    </location>
</feature>
<dbReference type="AlphaFoldDB" id="A0A516GAC0"/>
<proteinExistence type="predicted"/>
<name>A0A516GAC0_9MICO</name>
<accession>A0A516GAC0</accession>
<feature type="region of interest" description="Disordered" evidence="1">
    <location>
        <begin position="183"/>
        <end position="531"/>
    </location>
</feature>
<dbReference type="NCBIfam" id="NF040712">
    <property type="entry name" value="SepH"/>
    <property type="match status" value="1"/>
</dbReference>
<dbReference type="Pfam" id="PF11268">
    <property type="entry name" value="DUF3071"/>
    <property type="match status" value="1"/>
</dbReference>
<feature type="compositionally biased region" description="Acidic residues" evidence="1">
    <location>
        <begin position="401"/>
        <end position="420"/>
    </location>
</feature>
<dbReference type="EMBL" id="CP041616">
    <property type="protein sequence ID" value="QDO88464.1"/>
    <property type="molecule type" value="Genomic_DNA"/>
</dbReference>
<keyword evidence="4" id="KW-1185">Reference proteome</keyword>
<feature type="domain" description="DUF3071" evidence="2">
    <location>
        <begin position="1"/>
        <end position="164"/>
    </location>
</feature>
<evidence type="ECO:0000313" key="4">
    <source>
        <dbReference type="Proteomes" id="UP000315395"/>
    </source>
</evidence>
<dbReference type="InterPro" id="IPR021421">
    <property type="entry name" value="DUF3071"/>
</dbReference>
<sequence>MAQLRFTAVHEDGQHLVLSTADGTELLLPVDERLRAAVRTRGPVPDTPPSQLRPRDVQAMIRAGQTADEVATVTGWPVDRIARFEAPIVAERSHVAGLARAAHVRGRSEGLVPTLESRVHGRLAARGVDIEATTWDATRPEGGSWTVLVSFVAGQRQRAASWRFEPADRTVEALDDEARWLSEDEQSLPGSAAGKELLGSHGVSEEVDLVTSLRERSRTRGRKRRTPAAPPLPGEAAVAEPAEEDVLPLEDLADPREAEQGDSAAETDKDAAAESGPETDAAGQSDTEEPVAAGASDEPAESDAQGEADGATPRPGAPKQTQPRSRRRRARGKTTGSGSGGATEGKDSPAATTEPSAPPAEEVTYDVELDFDENYEVDPTPQDATLADLFGPGDDNRYPELIDDDLDTDGFDGADSDLPLDETPLNTDRPADGEDTEPTGSHDSADSSSGAVAEADTPSDDAAEAAAADTDDASSADAEDDAGSAADAPERGESNSEPKPEAATDRSTRRKDGRPGVPSWDDIMFGAKDRK</sequence>
<dbReference type="KEGG" id="orz:FNH13_09025"/>
<feature type="compositionally biased region" description="Basic and acidic residues" evidence="1">
    <location>
        <begin position="488"/>
        <end position="507"/>
    </location>
</feature>
<feature type="compositionally biased region" description="Acidic residues" evidence="1">
    <location>
        <begin position="241"/>
        <end position="252"/>
    </location>
</feature>
<dbReference type="InterPro" id="IPR047682">
    <property type="entry name" value="SepH-like"/>
</dbReference>
<evidence type="ECO:0000259" key="2">
    <source>
        <dbReference type="Pfam" id="PF11268"/>
    </source>
</evidence>
<evidence type="ECO:0000256" key="1">
    <source>
        <dbReference type="SAM" id="MobiDB-lite"/>
    </source>
</evidence>
<feature type="compositionally biased region" description="Acidic residues" evidence="1">
    <location>
        <begin position="363"/>
        <end position="376"/>
    </location>
</feature>
<dbReference type="RefSeq" id="WP_143783142.1">
    <property type="nucleotide sequence ID" value="NZ_CP041616.1"/>
</dbReference>
<feature type="compositionally biased region" description="Low complexity" evidence="1">
    <location>
        <begin position="446"/>
        <end position="456"/>
    </location>
</feature>
<evidence type="ECO:0000313" key="3">
    <source>
        <dbReference type="EMBL" id="QDO88464.1"/>
    </source>
</evidence>